<keyword evidence="10" id="KW-0413">Isomerase</keyword>
<comment type="caution">
    <text evidence="10">The sequence shown here is derived from an EMBL/GenBank/DDBJ whole genome shotgun (WGS) entry which is preliminary data.</text>
</comment>
<evidence type="ECO:0000256" key="1">
    <source>
        <dbReference type="ARBA" id="ARBA00004926"/>
    </source>
</evidence>
<evidence type="ECO:0000259" key="9">
    <source>
        <dbReference type="Pfam" id="PF06560"/>
    </source>
</evidence>
<keyword evidence="6" id="KW-0324">Glycolysis</keyword>
<accession>A0ABP7KJC7</accession>
<dbReference type="InterPro" id="IPR011051">
    <property type="entry name" value="RmlC_Cupin_sf"/>
</dbReference>
<sequence>MSEYSPLPVPPMSIRFDPAAGTLSPEGPTLTRRMSDLEGLFRDRAAWEQAVADGDPVVYSVVSSQVPEVDRELPQSITTIQPGATGGELWMTKGHQHPNHQGEIYLGISGRGGLLMFDGAETRWVEMTPGTIGYMPPGWAHRSINIGSEPYSFLAVYPGGAGHDYGWVLEHGMGLRVLAATDDNTAANGNTGTDTGVEFVAYSGD</sequence>
<proteinExistence type="inferred from homology"/>
<keyword evidence="11" id="KW-1185">Reference proteome</keyword>
<comment type="similarity">
    <text evidence="2">Belongs to the archaeal-type GPI family.</text>
</comment>
<evidence type="ECO:0000256" key="8">
    <source>
        <dbReference type="SAM" id="MobiDB-lite"/>
    </source>
</evidence>
<dbReference type="Proteomes" id="UP001501803">
    <property type="component" value="Unassembled WGS sequence"/>
</dbReference>
<evidence type="ECO:0000256" key="3">
    <source>
        <dbReference type="ARBA" id="ARBA00011952"/>
    </source>
</evidence>
<dbReference type="InterPro" id="IPR010551">
    <property type="entry name" value="G6P_isomerase_prok"/>
</dbReference>
<dbReference type="EMBL" id="BAABCN010000004">
    <property type="protein sequence ID" value="GAA3877370.1"/>
    <property type="molecule type" value="Genomic_DNA"/>
</dbReference>
<reference evidence="11" key="1">
    <citation type="journal article" date="2019" name="Int. J. Syst. Evol. Microbiol.">
        <title>The Global Catalogue of Microorganisms (GCM) 10K type strain sequencing project: providing services to taxonomists for standard genome sequencing and annotation.</title>
        <authorList>
            <consortium name="The Broad Institute Genomics Platform"/>
            <consortium name="The Broad Institute Genome Sequencing Center for Infectious Disease"/>
            <person name="Wu L."/>
            <person name="Ma J."/>
        </authorList>
    </citation>
    <scope>NUCLEOTIDE SEQUENCE [LARGE SCALE GENOMIC DNA]</scope>
    <source>
        <strain evidence="11">JCM 17021</strain>
    </source>
</reference>
<dbReference type="CDD" id="cd02218">
    <property type="entry name" value="cupin_PGI"/>
    <property type="match status" value="1"/>
</dbReference>
<evidence type="ECO:0000256" key="7">
    <source>
        <dbReference type="ARBA" id="ARBA00029321"/>
    </source>
</evidence>
<dbReference type="EC" id="5.3.1.9" evidence="3"/>
<comment type="catalytic activity">
    <reaction evidence="7">
        <text>alpha-D-glucose 6-phosphate = beta-D-fructose 6-phosphate</text>
        <dbReference type="Rhea" id="RHEA:11816"/>
        <dbReference type="ChEBI" id="CHEBI:57634"/>
        <dbReference type="ChEBI" id="CHEBI:58225"/>
        <dbReference type="EC" id="5.3.1.9"/>
    </reaction>
</comment>
<name>A0ABP7KJC7_9MICO</name>
<feature type="region of interest" description="Disordered" evidence="8">
    <location>
        <begin position="1"/>
        <end position="29"/>
    </location>
</feature>
<dbReference type="PANTHER" id="PTHR35848">
    <property type="entry name" value="OXALATE-BINDING PROTEIN"/>
    <property type="match status" value="1"/>
</dbReference>
<dbReference type="SUPFAM" id="SSF51182">
    <property type="entry name" value="RmlC-like cupins"/>
    <property type="match status" value="1"/>
</dbReference>
<dbReference type="InterPro" id="IPR014710">
    <property type="entry name" value="RmlC-like_jellyroll"/>
</dbReference>
<evidence type="ECO:0000256" key="6">
    <source>
        <dbReference type="ARBA" id="ARBA00023152"/>
    </source>
</evidence>
<dbReference type="GO" id="GO:0016853">
    <property type="term" value="F:isomerase activity"/>
    <property type="evidence" value="ECO:0007669"/>
    <property type="project" value="UniProtKB-KW"/>
</dbReference>
<comment type="pathway">
    <text evidence="1">Carbohydrate degradation; glycolysis; D-glyceraldehyde 3-phosphate and glycerone phosphate from D-glucose: step 2/4.</text>
</comment>
<keyword evidence="5" id="KW-0479">Metal-binding</keyword>
<dbReference type="Gene3D" id="2.60.120.10">
    <property type="entry name" value="Jelly Rolls"/>
    <property type="match status" value="1"/>
</dbReference>
<gene>
    <name evidence="10" type="primary">pgiA</name>
    <name evidence="10" type="ORF">GCM10022381_19850</name>
</gene>
<dbReference type="PANTHER" id="PTHR35848:SF6">
    <property type="entry name" value="CUPIN TYPE-2 DOMAIN-CONTAINING PROTEIN"/>
    <property type="match status" value="1"/>
</dbReference>
<evidence type="ECO:0000313" key="10">
    <source>
        <dbReference type="EMBL" id="GAA3877370.1"/>
    </source>
</evidence>
<evidence type="ECO:0000256" key="5">
    <source>
        <dbReference type="ARBA" id="ARBA00022723"/>
    </source>
</evidence>
<evidence type="ECO:0000256" key="2">
    <source>
        <dbReference type="ARBA" id="ARBA00006542"/>
    </source>
</evidence>
<organism evidence="10 11">
    <name type="scientific">Leifsonia kafniensis</name>
    <dbReference type="NCBI Taxonomy" id="475957"/>
    <lineage>
        <taxon>Bacteria</taxon>
        <taxon>Bacillati</taxon>
        <taxon>Actinomycetota</taxon>
        <taxon>Actinomycetes</taxon>
        <taxon>Micrococcales</taxon>
        <taxon>Microbacteriaceae</taxon>
        <taxon>Leifsonia</taxon>
    </lineage>
</organism>
<evidence type="ECO:0000313" key="11">
    <source>
        <dbReference type="Proteomes" id="UP001501803"/>
    </source>
</evidence>
<evidence type="ECO:0000256" key="4">
    <source>
        <dbReference type="ARBA" id="ARBA00022432"/>
    </source>
</evidence>
<dbReference type="InterPro" id="IPR051610">
    <property type="entry name" value="GPI/OXD"/>
</dbReference>
<keyword evidence="4" id="KW-0312">Gluconeogenesis</keyword>
<feature type="domain" description="Glucose-6-phosphate isomerase prokaryote" evidence="9">
    <location>
        <begin position="32"/>
        <end position="178"/>
    </location>
</feature>
<dbReference type="RefSeq" id="WP_345065643.1">
    <property type="nucleotide sequence ID" value="NZ_BAABCN010000004.1"/>
</dbReference>
<dbReference type="Pfam" id="PF06560">
    <property type="entry name" value="GPI"/>
    <property type="match status" value="1"/>
</dbReference>
<protein>
    <recommendedName>
        <fullName evidence="3">glucose-6-phosphate isomerase</fullName>
        <ecNumber evidence="3">5.3.1.9</ecNumber>
    </recommendedName>
</protein>